<evidence type="ECO:0000313" key="2">
    <source>
        <dbReference type="Proteomes" id="UP000198929"/>
    </source>
</evidence>
<accession>A0A1H9U3N6</accession>
<dbReference type="AlphaFoldDB" id="A0A1H9U3N6"/>
<evidence type="ECO:0000313" key="1">
    <source>
        <dbReference type="EMBL" id="SES04170.1"/>
    </source>
</evidence>
<protein>
    <submittedName>
        <fullName evidence="1">Probable addiction module antidote protein</fullName>
    </submittedName>
</protein>
<name>A0A1H9U3N6_9CORY</name>
<sequence>MELNVSTWDVSEYLETEGDIVASPNAALEDGDPALVEAALGDVAKSRGMTALAREVGVDDNPQ</sequence>
<dbReference type="Pfam" id="PF21716">
    <property type="entry name" value="dnstrm_HI1420"/>
    <property type="match status" value="1"/>
</dbReference>
<dbReference type="RefSeq" id="WP_092258890.1">
    <property type="nucleotide sequence ID" value="NZ_CP047199.1"/>
</dbReference>
<organism evidence="1 2">
    <name type="scientific">Corynebacterium cystitidis DSM 20524</name>
    <dbReference type="NCBI Taxonomy" id="1121357"/>
    <lineage>
        <taxon>Bacteria</taxon>
        <taxon>Bacillati</taxon>
        <taxon>Actinomycetota</taxon>
        <taxon>Actinomycetes</taxon>
        <taxon>Mycobacteriales</taxon>
        <taxon>Corynebacteriaceae</taxon>
        <taxon>Corynebacterium</taxon>
    </lineage>
</organism>
<keyword evidence="2" id="KW-1185">Reference proteome</keyword>
<proteinExistence type="predicted"/>
<dbReference type="EMBL" id="FOGQ01000007">
    <property type="protein sequence ID" value="SES04170.1"/>
    <property type="molecule type" value="Genomic_DNA"/>
</dbReference>
<dbReference type="NCBIfam" id="TIGR02684">
    <property type="entry name" value="dnstrm_HI1420"/>
    <property type="match status" value="1"/>
</dbReference>
<reference evidence="2" key="1">
    <citation type="submission" date="2016-10" db="EMBL/GenBank/DDBJ databases">
        <authorList>
            <person name="Varghese N."/>
            <person name="Submissions S."/>
        </authorList>
    </citation>
    <scope>NUCLEOTIDE SEQUENCE [LARGE SCALE GENOMIC DNA]</scope>
    <source>
        <strain evidence="2">DSM 20524</strain>
    </source>
</reference>
<gene>
    <name evidence="1" type="ORF">SAMN05661109_01647</name>
</gene>
<dbReference type="Proteomes" id="UP000198929">
    <property type="component" value="Unassembled WGS sequence"/>
</dbReference>
<dbReference type="InterPro" id="IPR014057">
    <property type="entry name" value="HI1420"/>
</dbReference>